<proteinExistence type="inferred from homology"/>
<dbReference type="Proteomes" id="UP000281112">
    <property type="component" value="Unassembled WGS sequence"/>
</dbReference>
<evidence type="ECO:0000313" key="7">
    <source>
        <dbReference type="Proteomes" id="UP000281112"/>
    </source>
</evidence>
<dbReference type="Pfam" id="PF02826">
    <property type="entry name" value="2-Hacid_dh_C"/>
    <property type="match status" value="1"/>
</dbReference>
<evidence type="ECO:0000259" key="5">
    <source>
        <dbReference type="Pfam" id="PF02826"/>
    </source>
</evidence>
<feature type="domain" description="D-isomer specific 2-hydroxyacid dehydrogenase catalytic" evidence="4">
    <location>
        <begin position="44"/>
        <end position="301"/>
    </location>
</feature>
<dbReference type="AlphaFoldDB" id="A0A3N9TY70"/>
<dbReference type="OrthoDB" id="9787219at2"/>
<organism evidence="6 7">
    <name type="scientific">Vibrio viridaestus</name>
    <dbReference type="NCBI Taxonomy" id="2487322"/>
    <lineage>
        <taxon>Bacteria</taxon>
        <taxon>Pseudomonadati</taxon>
        <taxon>Pseudomonadota</taxon>
        <taxon>Gammaproteobacteria</taxon>
        <taxon>Vibrionales</taxon>
        <taxon>Vibrionaceae</taxon>
        <taxon>Vibrio</taxon>
    </lineage>
</organism>
<dbReference type="GO" id="GO:0016616">
    <property type="term" value="F:oxidoreductase activity, acting on the CH-OH group of donors, NAD or NADP as acceptor"/>
    <property type="evidence" value="ECO:0007669"/>
    <property type="project" value="InterPro"/>
</dbReference>
<dbReference type="EMBL" id="RJVQ01000009">
    <property type="protein sequence ID" value="RQW61882.1"/>
    <property type="molecule type" value="Genomic_DNA"/>
</dbReference>
<dbReference type="PANTHER" id="PTHR43333:SF1">
    <property type="entry name" value="D-ISOMER SPECIFIC 2-HYDROXYACID DEHYDROGENASE NAD-BINDING DOMAIN-CONTAINING PROTEIN"/>
    <property type="match status" value="1"/>
</dbReference>
<protein>
    <submittedName>
        <fullName evidence="6">Glyoxylate/hydroxypyruvate reductase A</fullName>
    </submittedName>
</protein>
<comment type="caution">
    <text evidence="6">The sequence shown here is derived from an EMBL/GenBank/DDBJ whole genome shotgun (WGS) entry which is preliminary data.</text>
</comment>
<feature type="domain" description="D-isomer specific 2-hydroxyacid dehydrogenase NAD-binding" evidence="5">
    <location>
        <begin position="105"/>
        <end position="276"/>
    </location>
</feature>
<dbReference type="GO" id="GO:0051287">
    <property type="term" value="F:NAD binding"/>
    <property type="evidence" value="ECO:0007669"/>
    <property type="project" value="InterPro"/>
</dbReference>
<dbReference type="Gene3D" id="3.40.50.720">
    <property type="entry name" value="NAD(P)-binding Rossmann-like Domain"/>
    <property type="match status" value="2"/>
</dbReference>
<dbReference type="InterPro" id="IPR006140">
    <property type="entry name" value="D-isomer_DH_NAD-bd"/>
</dbReference>
<keyword evidence="6" id="KW-0670">Pyruvate</keyword>
<evidence type="ECO:0000256" key="1">
    <source>
        <dbReference type="ARBA" id="ARBA00023002"/>
    </source>
</evidence>
<dbReference type="InterPro" id="IPR006139">
    <property type="entry name" value="D-isomer_2_OHA_DH_cat_dom"/>
</dbReference>
<keyword evidence="2" id="KW-0520">NAD</keyword>
<dbReference type="InterPro" id="IPR036291">
    <property type="entry name" value="NAD(P)-bd_dom_sf"/>
</dbReference>
<comment type="similarity">
    <text evidence="3">Belongs to the D-isomer specific 2-hydroxyacid dehydrogenase family.</text>
</comment>
<dbReference type="SUPFAM" id="SSF52283">
    <property type="entry name" value="Formate/glycerate dehydrogenase catalytic domain-like"/>
    <property type="match status" value="1"/>
</dbReference>
<keyword evidence="1 3" id="KW-0560">Oxidoreductase</keyword>
<name>A0A3N9TY70_9VIBR</name>
<dbReference type="CDD" id="cd12164">
    <property type="entry name" value="GDH_like_2"/>
    <property type="match status" value="1"/>
</dbReference>
<dbReference type="RefSeq" id="WP_124938480.1">
    <property type="nucleotide sequence ID" value="NZ_RJVQ01000009.1"/>
</dbReference>
<evidence type="ECO:0000256" key="2">
    <source>
        <dbReference type="ARBA" id="ARBA00023027"/>
    </source>
</evidence>
<dbReference type="PANTHER" id="PTHR43333">
    <property type="entry name" value="2-HACID_DH_C DOMAIN-CONTAINING PROTEIN"/>
    <property type="match status" value="1"/>
</dbReference>
<sequence length="311" mass="35242">MSNTLNVLYYSEEKRGRHWQKGIEQDHPNILFNVWPEETDLNAIDVLVVWKIPQGLLEQLPNLKAIFTVSAGIDQIDFSLIPSHIDVVRMIDDDLSNQLAEYAVMSTLMLYRQLPYFQQCQQDKQWSPRYVKTANKMNVGIMGLGQQGCKIIERLKPFNFSLSGWSRSLRSIDGVECFGEQDLFAFLEPLDIIICVLPLTDKTRHIFNSDLFSKMKTGAAIINIGRGEHVNEVELLNALDAGILSNAILDVTNEEPLDEQSALWHHPSVLITPHIAGVTRSQSGYETFLKSLLEWQKGDKPAGLVSREQGY</sequence>
<evidence type="ECO:0000259" key="4">
    <source>
        <dbReference type="Pfam" id="PF00389"/>
    </source>
</evidence>
<dbReference type="Pfam" id="PF00389">
    <property type="entry name" value="2-Hacid_dh"/>
    <property type="match status" value="1"/>
</dbReference>
<evidence type="ECO:0000313" key="6">
    <source>
        <dbReference type="EMBL" id="RQW61882.1"/>
    </source>
</evidence>
<keyword evidence="7" id="KW-1185">Reference proteome</keyword>
<accession>A0A3N9TY70</accession>
<gene>
    <name evidence="6" type="ORF">EES38_17390</name>
</gene>
<evidence type="ECO:0000256" key="3">
    <source>
        <dbReference type="RuleBase" id="RU003719"/>
    </source>
</evidence>
<dbReference type="SUPFAM" id="SSF51735">
    <property type="entry name" value="NAD(P)-binding Rossmann-fold domains"/>
    <property type="match status" value="1"/>
</dbReference>
<reference evidence="6 7" key="1">
    <citation type="submission" date="2018-11" db="EMBL/GenBank/DDBJ databases">
        <title>Vibrio LJC006 sp. nov., isolated from seawater during the bloom of the enteromorpha.</title>
        <authorList>
            <person name="Liang J."/>
        </authorList>
    </citation>
    <scope>NUCLEOTIDE SEQUENCE [LARGE SCALE GENOMIC DNA]</scope>
    <source>
        <strain evidence="6 7">LJC006</strain>
    </source>
</reference>